<proteinExistence type="predicted"/>
<dbReference type="GO" id="GO:0098552">
    <property type="term" value="C:side of membrane"/>
    <property type="evidence" value="ECO:0007669"/>
    <property type="project" value="UniProtKB-KW"/>
</dbReference>
<evidence type="ECO:0000256" key="5">
    <source>
        <dbReference type="ARBA" id="ARBA00023024"/>
    </source>
</evidence>
<organism evidence="16 17">
    <name type="scientific">Coprinellus micaceus</name>
    <name type="common">Glistening ink-cap mushroom</name>
    <name type="synonym">Coprinus micaceus</name>
    <dbReference type="NCBI Taxonomy" id="71717"/>
    <lineage>
        <taxon>Eukaryota</taxon>
        <taxon>Fungi</taxon>
        <taxon>Dikarya</taxon>
        <taxon>Basidiomycota</taxon>
        <taxon>Agaricomycotina</taxon>
        <taxon>Agaricomycetes</taxon>
        <taxon>Agaricomycetidae</taxon>
        <taxon>Agaricales</taxon>
        <taxon>Agaricineae</taxon>
        <taxon>Psathyrellaceae</taxon>
        <taxon>Coprinellus</taxon>
    </lineage>
</organism>
<keyword evidence="8" id="KW-0170">Cobalt</keyword>
<dbReference type="GO" id="GO:0009272">
    <property type="term" value="P:fungal-type cell wall biogenesis"/>
    <property type="evidence" value="ECO:0007669"/>
    <property type="project" value="UniProtKB-ARBA"/>
</dbReference>
<evidence type="ECO:0000256" key="9">
    <source>
        <dbReference type="ARBA" id="ARBA00023288"/>
    </source>
</evidence>
<accession>A0A4Y7SRS1</accession>
<comment type="catalytic activity">
    <reaction evidence="13">
        <text>[(1-&gt;4)-N-acetyl-beta-D-glucosaminyl](n) + n H2O = chitosan + n acetate</text>
        <dbReference type="Rhea" id="RHEA:10464"/>
        <dbReference type="Rhea" id="RHEA-COMP:9593"/>
        <dbReference type="Rhea" id="RHEA-COMP:9597"/>
        <dbReference type="ChEBI" id="CHEBI:15377"/>
        <dbReference type="ChEBI" id="CHEBI:17029"/>
        <dbReference type="ChEBI" id="CHEBI:30089"/>
        <dbReference type="ChEBI" id="CHEBI:57704"/>
        <dbReference type="EC" id="3.5.1.41"/>
    </reaction>
    <physiologicalReaction direction="left-to-right" evidence="13">
        <dbReference type="Rhea" id="RHEA:10465"/>
    </physiologicalReaction>
</comment>
<keyword evidence="9" id="KW-0449">Lipoprotein</keyword>
<keyword evidence="10" id="KW-0961">Cell wall biogenesis/degradation</keyword>
<feature type="domain" description="NodB homology" evidence="15">
    <location>
        <begin position="177"/>
        <end position="371"/>
    </location>
</feature>
<evidence type="ECO:0000256" key="11">
    <source>
        <dbReference type="ARBA" id="ARBA00023326"/>
    </source>
</evidence>
<evidence type="ECO:0000256" key="1">
    <source>
        <dbReference type="ARBA" id="ARBA00001941"/>
    </source>
</evidence>
<keyword evidence="4" id="KW-0336">GPI-anchor</keyword>
<dbReference type="PANTHER" id="PTHR10587">
    <property type="entry name" value="GLYCOSYL TRANSFERASE-RELATED"/>
    <property type="match status" value="1"/>
</dbReference>
<evidence type="ECO:0000256" key="13">
    <source>
        <dbReference type="ARBA" id="ARBA00048494"/>
    </source>
</evidence>
<evidence type="ECO:0000313" key="17">
    <source>
        <dbReference type="Proteomes" id="UP000298030"/>
    </source>
</evidence>
<evidence type="ECO:0000259" key="15">
    <source>
        <dbReference type="PROSITE" id="PS51677"/>
    </source>
</evidence>
<dbReference type="Proteomes" id="UP000298030">
    <property type="component" value="Unassembled WGS sequence"/>
</dbReference>
<evidence type="ECO:0000256" key="14">
    <source>
        <dbReference type="SAM" id="MobiDB-lite"/>
    </source>
</evidence>
<dbReference type="GO" id="GO:0004099">
    <property type="term" value="F:chitin deacetylase activity"/>
    <property type="evidence" value="ECO:0007669"/>
    <property type="project" value="UniProtKB-EC"/>
</dbReference>
<dbReference type="OrthoDB" id="407355at2759"/>
<evidence type="ECO:0000256" key="8">
    <source>
        <dbReference type="ARBA" id="ARBA00023285"/>
    </source>
</evidence>
<evidence type="ECO:0000256" key="2">
    <source>
        <dbReference type="ARBA" id="ARBA00004609"/>
    </source>
</evidence>
<keyword evidence="16" id="KW-0378">Hydrolase</keyword>
<dbReference type="SUPFAM" id="SSF88713">
    <property type="entry name" value="Glycoside hydrolase/deacetylase"/>
    <property type="match status" value="1"/>
</dbReference>
<keyword evidence="4" id="KW-0325">Glycoprotein</keyword>
<dbReference type="InterPro" id="IPR002509">
    <property type="entry name" value="NODB_dom"/>
</dbReference>
<evidence type="ECO:0000313" key="16">
    <source>
        <dbReference type="EMBL" id="TEB23959.1"/>
    </source>
</evidence>
<name>A0A4Y7SRS1_COPMI</name>
<protein>
    <recommendedName>
        <fullName evidence="12">chitin deacetylase</fullName>
        <ecNumber evidence="12">3.5.1.41</ecNumber>
    </recommendedName>
</protein>
<keyword evidence="17" id="KW-1185">Reference proteome</keyword>
<keyword evidence="5" id="KW-0146">Chitin degradation</keyword>
<dbReference type="PANTHER" id="PTHR10587:SF98">
    <property type="entry name" value="CHITIN DEACETYLASE"/>
    <property type="match status" value="1"/>
</dbReference>
<evidence type="ECO:0000256" key="6">
    <source>
        <dbReference type="ARBA" id="ARBA00023136"/>
    </source>
</evidence>
<evidence type="ECO:0000256" key="12">
    <source>
        <dbReference type="ARBA" id="ARBA00024056"/>
    </source>
</evidence>
<keyword evidence="3" id="KW-1003">Cell membrane</keyword>
<dbReference type="Gene3D" id="3.20.20.370">
    <property type="entry name" value="Glycoside hydrolase/deacetylase"/>
    <property type="match status" value="1"/>
</dbReference>
<keyword evidence="6" id="KW-0472">Membrane</keyword>
<comment type="caution">
    <text evidence="16">The sequence shown here is derived from an EMBL/GenBank/DDBJ whole genome shotgun (WGS) entry which is preliminary data.</text>
</comment>
<dbReference type="GO" id="GO:0000272">
    <property type="term" value="P:polysaccharide catabolic process"/>
    <property type="evidence" value="ECO:0007669"/>
    <property type="project" value="UniProtKB-KW"/>
</dbReference>
<dbReference type="EMBL" id="QPFP01000072">
    <property type="protein sequence ID" value="TEB23959.1"/>
    <property type="molecule type" value="Genomic_DNA"/>
</dbReference>
<dbReference type="AlphaFoldDB" id="A0A4Y7SRS1"/>
<evidence type="ECO:0000256" key="4">
    <source>
        <dbReference type="ARBA" id="ARBA00022622"/>
    </source>
</evidence>
<sequence>MVRSAYSHVDRSGHASLGSWQRGSVRAVGHMFAIWPHTAMSPLDYYGSRRCIRLVGGLLGLNVGLALAGSNPQLILREHSDGQCKPYYYAPVNTHLASFPTIWEPAYILRGDTNAEDKWDSIKHNVPNISTKGTPNGDFSKHHYPETDDDCWWTYSKCVNPKLDGLPNDIASVPEPHTLAYGFDDGPNCSHNAFYDYLVAEGQKATMFYIGSNVMDWPLEAQRAVSDGHEICVHTWSHRYMTGLGSREVFAELYYTIKLVANVTPTCWRPPFGDVDNRVRAIAHGLGLRTILWKYDSNDWKVGTGLGEGVSSEKVDANYEHLIGEAERGSFDTGGAILLAHELNNFTMSEAVKYYERLKSSFKNLVPLAVALNNTHPYVEDTGSLGDFREYTEAHSPPGSVSNATPGPDDETFTEPPDPTDDQQLGGGGVGAEDAVNGTRIYGPPMPFNVTENHGGGSTSSAKGRMEAQGPILVAVAVAVLVVFF</sequence>
<dbReference type="EC" id="3.5.1.41" evidence="12"/>
<dbReference type="CDD" id="cd10952">
    <property type="entry name" value="CE4_MrCDA_like"/>
    <property type="match status" value="1"/>
</dbReference>
<dbReference type="InterPro" id="IPR011330">
    <property type="entry name" value="Glyco_hydro/deAcase_b/a-brl"/>
</dbReference>
<gene>
    <name evidence="16" type="ORF">FA13DRAFT_1669700</name>
</gene>
<feature type="compositionally biased region" description="Acidic residues" evidence="14">
    <location>
        <begin position="408"/>
        <end position="421"/>
    </location>
</feature>
<evidence type="ECO:0000256" key="3">
    <source>
        <dbReference type="ARBA" id="ARBA00022475"/>
    </source>
</evidence>
<dbReference type="STRING" id="71717.A0A4Y7SRS1"/>
<dbReference type="Pfam" id="PF01522">
    <property type="entry name" value="Polysacc_deac_1"/>
    <property type="match status" value="1"/>
</dbReference>
<dbReference type="GO" id="GO:0071555">
    <property type="term" value="P:cell wall organization"/>
    <property type="evidence" value="ECO:0007669"/>
    <property type="project" value="UniProtKB-KW"/>
</dbReference>
<dbReference type="PROSITE" id="PS51677">
    <property type="entry name" value="NODB"/>
    <property type="match status" value="1"/>
</dbReference>
<evidence type="ECO:0000256" key="7">
    <source>
        <dbReference type="ARBA" id="ARBA00023277"/>
    </source>
</evidence>
<keyword evidence="11" id="KW-0624">Polysaccharide degradation</keyword>
<comment type="cofactor">
    <cofactor evidence="1">
        <name>Co(2+)</name>
        <dbReference type="ChEBI" id="CHEBI:48828"/>
    </cofactor>
</comment>
<feature type="region of interest" description="Disordered" evidence="14">
    <location>
        <begin position="389"/>
        <end position="464"/>
    </location>
</feature>
<comment type="subcellular location">
    <subcellularLocation>
        <location evidence="2">Cell membrane</location>
        <topology evidence="2">Lipid-anchor</topology>
        <topology evidence="2">GPI-anchor</topology>
    </subcellularLocation>
</comment>
<keyword evidence="7" id="KW-0119">Carbohydrate metabolism</keyword>
<reference evidence="16 17" key="1">
    <citation type="journal article" date="2019" name="Nat. Ecol. Evol.">
        <title>Megaphylogeny resolves global patterns of mushroom evolution.</title>
        <authorList>
            <person name="Varga T."/>
            <person name="Krizsan K."/>
            <person name="Foldi C."/>
            <person name="Dima B."/>
            <person name="Sanchez-Garcia M."/>
            <person name="Sanchez-Ramirez S."/>
            <person name="Szollosi G.J."/>
            <person name="Szarkandi J.G."/>
            <person name="Papp V."/>
            <person name="Albert L."/>
            <person name="Andreopoulos W."/>
            <person name="Angelini C."/>
            <person name="Antonin V."/>
            <person name="Barry K.W."/>
            <person name="Bougher N.L."/>
            <person name="Buchanan P."/>
            <person name="Buyck B."/>
            <person name="Bense V."/>
            <person name="Catcheside P."/>
            <person name="Chovatia M."/>
            <person name="Cooper J."/>
            <person name="Damon W."/>
            <person name="Desjardin D."/>
            <person name="Finy P."/>
            <person name="Geml J."/>
            <person name="Haridas S."/>
            <person name="Hughes K."/>
            <person name="Justo A."/>
            <person name="Karasinski D."/>
            <person name="Kautmanova I."/>
            <person name="Kiss B."/>
            <person name="Kocsube S."/>
            <person name="Kotiranta H."/>
            <person name="LaButti K.M."/>
            <person name="Lechner B.E."/>
            <person name="Liimatainen K."/>
            <person name="Lipzen A."/>
            <person name="Lukacs Z."/>
            <person name="Mihaltcheva S."/>
            <person name="Morgado L.N."/>
            <person name="Niskanen T."/>
            <person name="Noordeloos M.E."/>
            <person name="Ohm R.A."/>
            <person name="Ortiz-Santana B."/>
            <person name="Ovrebo C."/>
            <person name="Racz N."/>
            <person name="Riley R."/>
            <person name="Savchenko A."/>
            <person name="Shiryaev A."/>
            <person name="Soop K."/>
            <person name="Spirin V."/>
            <person name="Szebenyi C."/>
            <person name="Tomsovsky M."/>
            <person name="Tulloss R.E."/>
            <person name="Uehling J."/>
            <person name="Grigoriev I.V."/>
            <person name="Vagvolgyi C."/>
            <person name="Papp T."/>
            <person name="Martin F.M."/>
            <person name="Miettinen O."/>
            <person name="Hibbett D.S."/>
            <person name="Nagy L.G."/>
        </authorList>
    </citation>
    <scope>NUCLEOTIDE SEQUENCE [LARGE SCALE GENOMIC DNA]</scope>
    <source>
        <strain evidence="16 17">FP101781</strain>
    </source>
</reference>
<dbReference type="GO" id="GO:0006032">
    <property type="term" value="P:chitin catabolic process"/>
    <property type="evidence" value="ECO:0007669"/>
    <property type="project" value="UniProtKB-KW"/>
</dbReference>
<dbReference type="GO" id="GO:0005886">
    <property type="term" value="C:plasma membrane"/>
    <property type="evidence" value="ECO:0007669"/>
    <property type="project" value="UniProtKB-SubCell"/>
</dbReference>
<dbReference type="InterPro" id="IPR050248">
    <property type="entry name" value="Polysacc_deacetylase_ArnD"/>
</dbReference>
<evidence type="ECO:0000256" key="10">
    <source>
        <dbReference type="ARBA" id="ARBA00023316"/>
    </source>
</evidence>